<sequence>MRKVSCRGPLRKHSLRHHRTWPQWSAPAKAAARMAPRKLAALVVAAATSAASRLAPTSASAISRSNACCSAWGGTGTGISRIRRKLMDARLTLWRPWRSHHSPPMVFVHQDSSAGRMTPLCGRARNTWFWWMQLSILPDHTHPRPSLSRSPPSFIKTSPGSKRSASAFALGTRTDFTTDRSSRPRCTFATRRYGTSTRSTPDSLALSFVMPPTTLANCPSRDQVQPSARRGRSPSSATTAARAECPLSACPSILERTRPRSNLVDRLSLASREALPASRRERWSSRMVRMRCCSSSVGKLTGTSRMPLRPRR</sequence>
<gene>
    <name evidence="2" type="ORF">UFOPK3609_00941</name>
</gene>
<feature type="region of interest" description="Disordered" evidence="1">
    <location>
        <begin position="142"/>
        <end position="162"/>
    </location>
</feature>
<feature type="compositionally biased region" description="Polar residues" evidence="1">
    <location>
        <begin position="215"/>
        <end position="225"/>
    </location>
</feature>
<feature type="compositionally biased region" description="Low complexity" evidence="1">
    <location>
        <begin position="144"/>
        <end position="153"/>
    </location>
</feature>
<name>A0A6J7GUR9_9ZZZZ</name>
<evidence type="ECO:0000256" key="1">
    <source>
        <dbReference type="SAM" id="MobiDB-lite"/>
    </source>
</evidence>
<reference evidence="2" key="1">
    <citation type="submission" date="2020-05" db="EMBL/GenBank/DDBJ databases">
        <authorList>
            <person name="Chiriac C."/>
            <person name="Salcher M."/>
            <person name="Ghai R."/>
            <person name="Kavagutti S V."/>
        </authorList>
    </citation>
    <scope>NUCLEOTIDE SEQUENCE</scope>
</reference>
<evidence type="ECO:0000313" key="2">
    <source>
        <dbReference type="EMBL" id="CAB4912247.1"/>
    </source>
</evidence>
<dbReference type="AlphaFoldDB" id="A0A6J7GUR9"/>
<protein>
    <submittedName>
        <fullName evidence="2">Unannotated protein</fullName>
    </submittedName>
</protein>
<proteinExistence type="predicted"/>
<organism evidence="2">
    <name type="scientific">freshwater metagenome</name>
    <dbReference type="NCBI Taxonomy" id="449393"/>
    <lineage>
        <taxon>unclassified sequences</taxon>
        <taxon>metagenomes</taxon>
        <taxon>ecological metagenomes</taxon>
    </lineage>
</organism>
<accession>A0A6J7GUR9</accession>
<feature type="region of interest" description="Disordered" evidence="1">
    <location>
        <begin position="215"/>
        <end position="240"/>
    </location>
</feature>
<dbReference type="EMBL" id="CAFBMQ010000132">
    <property type="protein sequence ID" value="CAB4912247.1"/>
    <property type="molecule type" value="Genomic_DNA"/>
</dbReference>